<evidence type="ECO:0000256" key="3">
    <source>
        <dbReference type="ARBA" id="ARBA00023015"/>
    </source>
</evidence>
<evidence type="ECO:0000256" key="8">
    <source>
        <dbReference type="SAM" id="MobiDB-lite"/>
    </source>
</evidence>
<feature type="compositionally biased region" description="Low complexity" evidence="8">
    <location>
        <begin position="328"/>
        <end position="337"/>
    </location>
</feature>
<evidence type="ECO:0000256" key="1">
    <source>
        <dbReference type="ARBA" id="ARBA00004123"/>
    </source>
</evidence>
<comment type="subcellular location">
    <subcellularLocation>
        <location evidence="1 7">Nucleus</location>
    </subcellularLocation>
</comment>
<feature type="domain" description="T-box" evidence="9">
    <location>
        <begin position="81"/>
        <end position="262"/>
    </location>
</feature>
<evidence type="ECO:0000259" key="9">
    <source>
        <dbReference type="PROSITE" id="PS50252"/>
    </source>
</evidence>
<dbReference type="InterPro" id="IPR018186">
    <property type="entry name" value="TF_T-box_CS"/>
</dbReference>
<name>E4X8P7_OIKDI</name>
<gene>
    <name evidence="10" type="ORF">GSOID_T00004289001</name>
</gene>
<dbReference type="Proteomes" id="UP000001307">
    <property type="component" value="Unassembled WGS sequence"/>
</dbReference>
<keyword evidence="3" id="KW-0805">Transcription regulation</keyword>
<evidence type="ECO:0000256" key="7">
    <source>
        <dbReference type="PROSITE-ProRule" id="PRU00201"/>
    </source>
</evidence>
<keyword evidence="6 7" id="KW-0539">Nucleus</keyword>
<dbReference type="GO" id="GO:0000978">
    <property type="term" value="F:RNA polymerase II cis-regulatory region sequence-specific DNA binding"/>
    <property type="evidence" value="ECO:0007669"/>
    <property type="project" value="InterPro"/>
</dbReference>
<feature type="compositionally biased region" description="Acidic residues" evidence="8">
    <location>
        <begin position="295"/>
        <end position="313"/>
    </location>
</feature>
<evidence type="ECO:0000256" key="2">
    <source>
        <dbReference type="ARBA" id="ARBA00022473"/>
    </source>
</evidence>
<evidence type="ECO:0000256" key="6">
    <source>
        <dbReference type="ARBA" id="ARBA00023242"/>
    </source>
</evidence>
<comment type="caution">
    <text evidence="7">Lacks conserved residue(s) required for the propagation of feature annotation.</text>
</comment>
<dbReference type="AlphaFoldDB" id="E4X8P7"/>
<reference evidence="10" key="1">
    <citation type="journal article" date="2010" name="Science">
        <title>Plasticity of animal genome architecture unmasked by rapid evolution of a pelagic tunicate.</title>
        <authorList>
            <person name="Denoeud F."/>
            <person name="Henriet S."/>
            <person name="Mungpakdee S."/>
            <person name="Aury J.M."/>
            <person name="Da Silva C."/>
            <person name="Brinkmann H."/>
            <person name="Mikhaleva J."/>
            <person name="Olsen L.C."/>
            <person name="Jubin C."/>
            <person name="Canestro C."/>
            <person name="Bouquet J.M."/>
            <person name="Danks G."/>
            <person name="Poulain J."/>
            <person name="Campsteijn C."/>
            <person name="Adamski M."/>
            <person name="Cross I."/>
            <person name="Yadetie F."/>
            <person name="Muffato M."/>
            <person name="Louis A."/>
            <person name="Butcher S."/>
            <person name="Tsagkogeorga G."/>
            <person name="Konrad A."/>
            <person name="Singh S."/>
            <person name="Jensen M.F."/>
            <person name="Cong E.H."/>
            <person name="Eikeseth-Otteraa H."/>
            <person name="Noel B."/>
            <person name="Anthouard V."/>
            <person name="Porcel B.M."/>
            <person name="Kachouri-Lafond R."/>
            <person name="Nishino A."/>
            <person name="Ugolini M."/>
            <person name="Chourrout P."/>
            <person name="Nishida H."/>
            <person name="Aasland R."/>
            <person name="Huzurbazar S."/>
            <person name="Westhof E."/>
            <person name="Delsuc F."/>
            <person name="Lehrach H."/>
            <person name="Reinhardt R."/>
            <person name="Weissenbach J."/>
            <person name="Roy S.W."/>
            <person name="Artiguenave F."/>
            <person name="Postlethwait J.H."/>
            <person name="Manak J.R."/>
            <person name="Thompson E.M."/>
            <person name="Jaillon O."/>
            <person name="Du Pasquier L."/>
            <person name="Boudinot P."/>
            <person name="Liberles D.A."/>
            <person name="Volff J.N."/>
            <person name="Philippe H."/>
            <person name="Lenhard B."/>
            <person name="Roest Crollius H."/>
            <person name="Wincker P."/>
            <person name="Chourrout D."/>
        </authorList>
    </citation>
    <scope>NUCLEOTIDE SEQUENCE [LARGE SCALE GENOMIC DNA]</scope>
</reference>
<dbReference type="FunFam" id="2.60.40.820:FF:000010">
    <property type="entry name" value="T-box transcription factor TBX6"/>
    <property type="match status" value="1"/>
</dbReference>
<dbReference type="OrthoDB" id="7442607at2759"/>
<dbReference type="PANTHER" id="PTHR11267:SF181">
    <property type="entry name" value="OPTOMOTOR-BLIND PROTEIN"/>
    <property type="match status" value="1"/>
</dbReference>
<dbReference type="GO" id="GO:0000981">
    <property type="term" value="F:DNA-binding transcription factor activity, RNA polymerase II-specific"/>
    <property type="evidence" value="ECO:0007669"/>
    <property type="project" value="TreeGrafter"/>
</dbReference>
<keyword evidence="5" id="KW-0804">Transcription</keyword>
<dbReference type="Gene3D" id="2.60.40.820">
    <property type="entry name" value="Transcription factor, T-box"/>
    <property type="match status" value="1"/>
</dbReference>
<evidence type="ECO:0000313" key="10">
    <source>
        <dbReference type="EMBL" id="CBY08273.1"/>
    </source>
</evidence>
<dbReference type="SUPFAM" id="SSF49417">
    <property type="entry name" value="p53-like transcription factors"/>
    <property type="match status" value="1"/>
</dbReference>
<organism evidence="10">
    <name type="scientific">Oikopleura dioica</name>
    <name type="common">Tunicate</name>
    <dbReference type="NCBI Taxonomy" id="34765"/>
    <lineage>
        <taxon>Eukaryota</taxon>
        <taxon>Metazoa</taxon>
        <taxon>Chordata</taxon>
        <taxon>Tunicata</taxon>
        <taxon>Appendicularia</taxon>
        <taxon>Copelata</taxon>
        <taxon>Oikopleuridae</taxon>
        <taxon>Oikopleura</taxon>
    </lineage>
</organism>
<evidence type="ECO:0000313" key="11">
    <source>
        <dbReference type="Proteomes" id="UP000001307"/>
    </source>
</evidence>
<dbReference type="PROSITE" id="PS01283">
    <property type="entry name" value="TBOX_1"/>
    <property type="match status" value="1"/>
</dbReference>
<proteinExistence type="predicted"/>
<dbReference type="PRINTS" id="PR00937">
    <property type="entry name" value="TBOX"/>
</dbReference>
<dbReference type="InterPro" id="IPR046360">
    <property type="entry name" value="T-box_DNA-bd"/>
</dbReference>
<dbReference type="GO" id="GO:0000785">
    <property type="term" value="C:chromatin"/>
    <property type="evidence" value="ECO:0007669"/>
    <property type="project" value="TreeGrafter"/>
</dbReference>
<protein>
    <recommendedName>
        <fullName evidence="9">T-box domain-containing protein</fullName>
    </recommendedName>
</protein>
<feature type="compositionally biased region" description="Basic and acidic residues" evidence="8">
    <location>
        <begin position="339"/>
        <end position="351"/>
    </location>
</feature>
<dbReference type="GO" id="GO:0001708">
    <property type="term" value="P:cell fate specification"/>
    <property type="evidence" value="ECO:0007669"/>
    <property type="project" value="TreeGrafter"/>
</dbReference>
<feature type="compositionally biased region" description="Low complexity" evidence="8">
    <location>
        <begin position="352"/>
        <end position="373"/>
    </location>
</feature>
<dbReference type="GO" id="GO:0005634">
    <property type="term" value="C:nucleus"/>
    <property type="evidence" value="ECO:0007669"/>
    <property type="project" value="UniProtKB-SubCell"/>
</dbReference>
<dbReference type="InterPro" id="IPR036960">
    <property type="entry name" value="T-box_sf"/>
</dbReference>
<dbReference type="GO" id="GO:0045893">
    <property type="term" value="P:positive regulation of DNA-templated transcription"/>
    <property type="evidence" value="ECO:0007669"/>
    <property type="project" value="InterPro"/>
</dbReference>
<dbReference type="SMART" id="SM00425">
    <property type="entry name" value="TBOX"/>
    <property type="match status" value="1"/>
</dbReference>
<sequence length="441" mass="49157">MDQGLLPTQRSPTEGTGYADLTDWTCTMISPFGAFPFPAAHRSFLGTPSGAFAGFPRSQPALPGLQRQNHRVFDEDIKAELDEKHLWDDFHKIGTEMVITKNGRRMFPSFKAKVSGLDPRANYVMMVDMVPVDENRYKFHNGRWLVAGKADPEMHPRMFIHPDSPCSGSHWMSRPNISFHKMKLTNNISDRSGSTILNSMHKYQPRFHVARCDDLSKLSYCTSFSKTFVFPEMSFIAVTAYQNERITQLKIDHNPFAKGFRDNGHARKDKKRSASIKCAQHNSKKIKLDSSSSTNDEDAEEIVVDVENVEDSAIEIRPAETIEKHNTSSSSSSSSNSAESHHQPVEIKEENSSSACDSSTASSEGNSIESSSPAVPPPSPADDIKPYFPLFLGHTPLALQSAYARQILQSVPVVPLGPIFQQNPLAEKLYLEALRAKLPNF</sequence>
<dbReference type="PANTHER" id="PTHR11267">
    <property type="entry name" value="T-BOX PROTEIN-RELATED"/>
    <property type="match status" value="1"/>
</dbReference>
<feature type="region of interest" description="Disordered" evidence="8">
    <location>
        <begin position="255"/>
        <end position="380"/>
    </location>
</feature>
<dbReference type="EMBL" id="FN653029">
    <property type="protein sequence ID" value="CBY08273.1"/>
    <property type="molecule type" value="Genomic_DNA"/>
</dbReference>
<dbReference type="InParanoid" id="E4X8P7"/>
<keyword evidence="4 7" id="KW-0238">DNA-binding</keyword>
<feature type="compositionally biased region" description="Basic and acidic residues" evidence="8">
    <location>
        <begin position="255"/>
        <end position="266"/>
    </location>
</feature>
<evidence type="ECO:0000256" key="4">
    <source>
        <dbReference type="ARBA" id="ARBA00023125"/>
    </source>
</evidence>
<evidence type="ECO:0000256" key="5">
    <source>
        <dbReference type="ARBA" id="ARBA00023163"/>
    </source>
</evidence>
<dbReference type="InterPro" id="IPR008967">
    <property type="entry name" value="p53-like_TF_DNA-bd_sf"/>
</dbReference>
<feature type="compositionally biased region" description="Basic and acidic residues" evidence="8">
    <location>
        <begin position="317"/>
        <end position="326"/>
    </location>
</feature>
<keyword evidence="11" id="KW-1185">Reference proteome</keyword>
<dbReference type="PROSITE" id="PS50252">
    <property type="entry name" value="TBOX_3"/>
    <property type="match status" value="1"/>
</dbReference>
<dbReference type="InterPro" id="IPR001699">
    <property type="entry name" value="TF_T-box"/>
</dbReference>
<dbReference type="Pfam" id="PF00907">
    <property type="entry name" value="T-box"/>
    <property type="match status" value="1"/>
</dbReference>
<accession>E4X8P7</accession>
<keyword evidence="2" id="KW-0217">Developmental protein</keyword>